<evidence type="ECO:0008006" key="3">
    <source>
        <dbReference type="Google" id="ProtNLM"/>
    </source>
</evidence>
<comment type="caution">
    <text evidence="1">The sequence shown here is derived from an EMBL/GenBank/DDBJ whole genome shotgun (WGS) entry which is preliminary data.</text>
</comment>
<organism evidence="1 2">
    <name type="scientific">Helicobacter apodemus</name>
    <dbReference type="NCBI Taxonomy" id="135569"/>
    <lineage>
        <taxon>Bacteria</taxon>
        <taxon>Pseudomonadati</taxon>
        <taxon>Campylobacterota</taxon>
        <taxon>Epsilonproteobacteria</taxon>
        <taxon>Campylobacterales</taxon>
        <taxon>Helicobacteraceae</taxon>
        <taxon>Helicobacter</taxon>
    </lineage>
</organism>
<name>A0A4U8UET7_9HELI</name>
<evidence type="ECO:0000313" key="1">
    <source>
        <dbReference type="EMBL" id="TLE16243.1"/>
    </source>
</evidence>
<protein>
    <recommendedName>
        <fullName evidence="3">Type II secretion system protein</fullName>
    </recommendedName>
</protein>
<gene>
    <name evidence="1" type="ORF">LS72_004035</name>
</gene>
<dbReference type="EMBL" id="JRPC02000008">
    <property type="protein sequence ID" value="TLE16243.1"/>
    <property type="molecule type" value="Genomic_DNA"/>
</dbReference>
<reference evidence="1 2" key="1">
    <citation type="journal article" date="2014" name="Genome Announc.">
        <title>Draft genome sequences of eight enterohepatic helicobacter species isolated from both laboratory and wild rodents.</title>
        <authorList>
            <person name="Sheh A."/>
            <person name="Shen Z."/>
            <person name="Fox J.G."/>
        </authorList>
    </citation>
    <scope>NUCLEOTIDE SEQUENCE [LARGE SCALE GENOMIC DNA]</scope>
    <source>
        <strain evidence="1 2">MIT-03-7007</strain>
    </source>
</reference>
<dbReference type="Proteomes" id="UP000029920">
    <property type="component" value="Unassembled WGS sequence"/>
</dbReference>
<dbReference type="AlphaFoldDB" id="A0A4U8UET7"/>
<keyword evidence="2" id="KW-1185">Reference proteome</keyword>
<accession>A0A4U8UET7</accession>
<proteinExistence type="predicted"/>
<evidence type="ECO:0000313" key="2">
    <source>
        <dbReference type="Proteomes" id="UP000029920"/>
    </source>
</evidence>
<dbReference type="RefSeq" id="WP_138155076.1">
    <property type="nucleotide sequence ID" value="NZ_CP021886.1"/>
</dbReference>
<sequence>MFSFVLLIVVGGMIFFLSLKKTALIQSILQESQSQVWLVLHMQSFRNVLKEKLQNQQIAFSKSNFAEFSMRFDRVYHYKAILTRVENTLGSEIYWVDILGTQEGASQKYSMSFQSFLYW</sequence>